<dbReference type="InterPro" id="IPR035513">
    <property type="entry name" value="Invertase/methylesterase_inhib"/>
</dbReference>
<feature type="chain" id="PRO_5032582280" description="Pectinesterase inhibitor domain-containing protein" evidence="4">
    <location>
        <begin position="21"/>
        <end position="143"/>
    </location>
</feature>
<keyword evidence="1 4" id="KW-0732">Signal</keyword>
<dbReference type="EMBL" id="JADFTS010000002">
    <property type="protein sequence ID" value="KAF9619863.1"/>
    <property type="molecule type" value="Genomic_DNA"/>
</dbReference>
<feature type="signal peptide" evidence="4">
    <location>
        <begin position="1"/>
        <end position="20"/>
    </location>
</feature>
<feature type="domain" description="Pectinesterase inhibitor" evidence="5">
    <location>
        <begin position="9"/>
        <end position="138"/>
    </location>
</feature>
<dbReference type="SMART" id="SM00856">
    <property type="entry name" value="PMEI"/>
    <property type="match status" value="1"/>
</dbReference>
<dbReference type="GO" id="GO:0004857">
    <property type="term" value="F:enzyme inhibitor activity"/>
    <property type="evidence" value="ECO:0007669"/>
    <property type="project" value="InterPro"/>
</dbReference>
<comment type="caution">
    <text evidence="6">The sequence shown here is derived from an EMBL/GenBank/DDBJ whole genome shotgun (WGS) entry which is preliminary data.</text>
</comment>
<evidence type="ECO:0000256" key="3">
    <source>
        <dbReference type="ARBA" id="ARBA00038471"/>
    </source>
</evidence>
<dbReference type="SUPFAM" id="SSF101148">
    <property type="entry name" value="Plant invertase/pectin methylesterase inhibitor"/>
    <property type="match status" value="1"/>
</dbReference>
<reference evidence="6 7" key="1">
    <citation type="submission" date="2020-10" db="EMBL/GenBank/DDBJ databases">
        <title>The Coptis chinensis genome and diversification of protoberbering-type alkaloids.</title>
        <authorList>
            <person name="Wang B."/>
            <person name="Shu S."/>
            <person name="Song C."/>
            <person name="Liu Y."/>
        </authorList>
    </citation>
    <scope>NUCLEOTIDE SEQUENCE [LARGE SCALE GENOMIC DNA]</scope>
    <source>
        <strain evidence="6">HL-2020</strain>
        <tissue evidence="6">Leaf</tissue>
    </source>
</reference>
<dbReference type="AlphaFoldDB" id="A0A835INK8"/>
<comment type="similarity">
    <text evidence="3">Belongs to the PMEI family.</text>
</comment>
<organism evidence="6 7">
    <name type="scientific">Coptis chinensis</name>
    <dbReference type="NCBI Taxonomy" id="261450"/>
    <lineage>
        <taxon>Eukaryota</taxon>
        <taxon>Viridiplantae</taxon>
        <taxon>Streptophyta</taxon>
        <taxon>Embryophyta</taxon>
        <taxon>Tracheophyta</taxon>
        <taxon>Spermatophyta</taxon>
        <taxon>Magnoliopsida</taxon>
        <taxon>Ranunculales</taxon>
        <taxon>Ranunculaceae</taxon>
        <taxon>Coptidoideae</taxon>
        <taxon>Coptis</taxon>
    </lineage>
</organism>
<dbReference type="PANTHER" id="PTHR35357:SF8">
    <property type="entry name" value="OS01G0111000 PROTEIN"/>
    <property type="match status" value="1"/>
</dbReference>
<name>A0A835INK8_9MAGN</name>
<protein>
    <recommendedName>
        <fullName evidence="5">Pectinesterase inhibitor domain-containing protein</fullName>
    </recommendedName>
</protein>
<dbReference type="Gene3D" id="1.20.140.40">
    <property type="entry name" value="Invertase/pectin methylesterase inhibitor family protein"/>
    <property type="match status" value="1"/>
</dbReference>
<gene>
    <name evidence="6" type="ORF">IFM89_009645</name>
</gene>
<evidence type="ECO:0000256" key="2">
    <source>
        <dbReference type="ARBA" id="ARBA00023157"/>
    </source>
</evidence>
<dbReference type="NCBIfam" id="TIGR01614">
    <property type="entry name" value="PME_inhib"/>
    <property type="match status" value="1"/>
</dbReference>
<keyword evidence="7" id="KW-1185">Reference proteome</keyword>
<proteinExistence type="inferred from homology"/>
<sequence length="143" mass="15412">MGSLGFLSPILVFLSSCSYPDVDNYLLAYISFGLAYINATDTSSQITLLLKNATTVRDEYLIAGLTKCGRSYKMAISATEEAYNDLNSETYSNLRDLASVAAQSAANCEGALNGTARPSLLTRRNKGLRGLCEICVVISNLFT</sequence>
<dbReference type="PANTHER" id="PTHR35357">
    <property type="entry name" value="OS02G0537100 PROTEIN"/>
    <property type="match status" value="1"/>
</dbReference>
<evidence type="ECO:0000313" key="6">
    <source>
        <dbReference type="EMBL" id="KAF9619863.1"/>
    </source>
</evidence>
<keyword evidence="2" id="KW-1015">Disulfide bond</keyword>
<dbReference type="InterPro" id="IPR006501">
    <property type="entry name" value="Pectinesterase_inhib_dom"/>
</dbReference>
<dbReference type="Pfam" id="PF04043">
    <property type="entry name" value="PMEI"/>
    <property type="match status" value="1"/>
</dbReference>
<accession>A0A835INK8</accession>
<dbReference type="CDD" id="cd14859">
    <property type="entry name" value="PMEI_like"/>
    <property type="match status" value="1"/>
</dbReference>
<evidence type="ECO:0000256" key="1">
    <source>
        <dbReference type="ARBA" id="ARBA00022729"/>
    </source>
</evidence>
<evidence type="ECO:0000313" key="7">
    <source>
        <dbReference type="Proteomes" id="UP000631114"/>
    </source>
</evidence>
<dbReference type="OrthoDB" id="1899876at2759"/>
<dbReference type="Proteomes" id="UP000631114">
    <property type="component" value="Unassembled WGS sequence"/>
</dbReference>
<evidence type="ECO:0000256" key="4">
    <source>
        <dbReference type="SAM" id="SignalP"/>
    </source>
</evidence>
<evidence type="ECO:0000259" key="5">
    <source>
        <dbReference type="SMART" id="SM00856"/>
    </source>
</evidence>